<dbReference type="EMBL" id="AYYK01000018">
    <property type="protein sequence ID" value="KRM78398.1"/>
    <property type="molecule type" value="Genomic_DNA"/>
</dbReference>
<organism evidence="11 12">
    <name type="scientific">Lapidilactobacillus dextrinicus DSM 20335</name>
    <dbReference type="NCBI Taxonomy" id="1423738"/>
    <lineage>
        <taxon>Bacteria</taxon>
        <taxon>Bacillati</taxon>
        <taxon>Bacillota</taxon>
        <taxon>Bacilli</taxon>
        <taxon>Lactobacillales</taxon>
        <taxon>Lactobacillaceae</taxon>
        <taxon>Lapidilactobacillus</taxon>
    </lineage>
</organism>
<reference evidence="11 12" key="1">
    <citation type="journal article" date="2015" name="Genome Announc.">
        <title>Expanding the biotechnology potential of lactobacilli through comparative genomics of 213 strains and associated genera.</title>
        <authorList>
            <person name="Sun Z."/>
            <person name="Harris H.M."/>
            <person name="McCann A."/>
            <person name="Guo C."/>
            <person name="Argimon S."/>
            <person name="Zhang W."/>
            <person name="Yang X."/>
            <person name="Jeffery I.B."/>
            <person name="Cooney J.C."/>
            <person name="Kagawa T.F."/>
            <person name="Liu W."/>
            <person name="Song Y."/>
            <person name="Salvetti E."/>
            <person name="Wrobel A."/>
            <person name="Rasinkangas P."/>
            <person name="Parkhill J."/>
            <person name="Rea M.C."/>
            <person name="O'Sullivan O."/>
            <person name="Ritari J."/>
            <person name="Douillard F.P."/>
            <person name="Paul Ross R."/>
            <person name="Yang R."/>
            <person name="Briner A.E."/>
            <person name="Felis G.E."/>
            <person name="de Vos W.M."/>
            <person name="Barrangou R."/>
            <person name="Klaenhammer T.R."/>
            <person name="Caufield P.W."/>
            <person name="Cui Y."/>
            <person name="Zhang H."/>
            <person name="O'Toole P.W."/>
        </authorList>
    </citation>
    <scope>NUCLEOTIDE SEQUENCE [LARGE SCALE GENOMIC DNA]</scope>
    <source>
        <strain evidence="11 12">DSM 20335</strain>
    </source>
</reference>
<dbReference type="InterPro" id="IPR006334">
    <property type="entry name" value="Glut_cys_ligase"/>
</dbReference>
<comment type="similarity">
    <text evidence="8">Belongs to the glutamate--cysteine ligase type 1 family.</text>
</comment>
<evidence type="ECO:0000256" key="9">
    <source>
        <dbReference type="RuleBase" id="RU004391"/>
    </source>
</evidence>
<keyword evidence="3 8" id="KW-0436">Ligase</keyword>
<dbReference type="OrthoDB" id="9803907at2"/>
<dbReference type="STRING" id="1423738.FC84_GL000933"/>
<dbReference type="PANTHER" id="PTHR38761">
    <property type="entry name" value="GLUTAMATE--CYSTEINE LIGASE"/>
    <property type="match status" value="1"/>
</dbReference>
<dbReference type="InterPro" id="IPR007370">
    <property type="entry name" value="Glu_cys_ligase"/>
</dbReference>
<comment type="catalytic activity">
    <reaction evidence="7 9">
        <text>L-cysteine + L-glutamate + ATP = gamma-L-glutamyl-L-cysteine + ADP + phosphate + H(+)</text>
        <dbReference type="Rhea" id="RHEA:13285"/>
        <dbReference type="ChEBI" id="CHEBI:15378"/>
        <dbReference type="ChEBI" id="CHEBI:29985"/>
        <dbReference type="ChEBI" id="CHEBI:30616"/>
        <dbReference type="ChEBI" id="CHEBI:35235"/>
        <dbReference type="ChEBI" id="CHEBI:43474"/>
        <dbReference type="ChEBI" id="CHEBI:58173"/>
        <dbReference type="ChEBI" id="CHEBI:456216"/>
        <dbReference type="EC" id="6.3.2.2"/>
    </reaction>
</comment>
<keyword evidence="12" id="KW-1185">Reference proteome</keyword>
<dbReference type="Gene3D" id="3.30.590.20">
    <property type="match status" value="1"/>
</dbReference>
<evidence type="ECO:0000256" key="5">
    <source>
        <dbReference type="ARBA" id="ARBA00022741"/>
    </source>
</evidence>
<evidence type="ECO:0000256" key="1">
    <source>
        <dbReference type="ARBA" id="ARBA00005006"/>
    </source>
</evidence>
<dbReference type="GO" id="GO:0004357">
    <property type="term" value="F:glutamate-cysteine ligase activity"/>
    <property type="evidence" value="ECO:0007669"/>
    <property type="project" value="UniProtKB-EC"/>
</dbReference>
<dbReference type="AlphaFoldDB" id="A0A0R2BFY8"/>
<comment type="pathway">
    <text evidence="1 9">Sulfur metabolism; glutathione biosynthesis; glutathione from L-cysteine and L-glutamate: step 1/2.</text>
</comment>
<dbReference type="UniPathway" id="UPA00142">
    <property type="reaction ID" value="UER00209"/>
</dbReference>
<gene>
    <name evidence="11" type="ORF">FC84_GL000933</name>
</gene>
<dbReference type="GO" id="GO:0005524">
    <property type="term" value="F:ATP binding"/>
    <property type="evidence" value="ECO:0007669"/>
    <property type="project" value="UniProtKB-KW"/>
</dbReference>
<evidence type="ECO:0000256" key="7">
    <source>
        <dbReference type="ARBA" id="ARBA00048819"/>
    </source>
</evidence>
<dbReference type="Pfam" id="PF04262">
    <property type="entry name" value="Glu_cys_ligase"/>
    <property type="match status" value="1"/>
</dbReference>
<evidence type="ECO:0000256" key="2">
    <source>
        <dbReference type="ARBA" id="ARBA00012220"/>
    </source>
</evidence>
<sequence>MKLMVLKVNYRTILNEIINKHIEIGIEVEKHRVNQKQSLSLKPFPEDLSASLSPYVKREFCTAQLEFTMPYCADSDQNVDLIRTIIRRADQQLNPEEHLWPYSCPPKLSCQPDEVPISQYPKESTEYRRQSCQRYDVRRLLNNGVHINLSFSKEAMTYLIKQLNFKDTDELYLQIAQHFMYNRWLLTYLFGATPFAGRDYFDNNPLDRPVRSIRSSSLGFANDVRGDYRSVQHYIGAIDRAVEHGELLQPREYYESVRLKSGNSKDPHRILEHGITHLELRTFDLNPLIISAVTEDQLRLIQIMTLYFVYQPRWSGTEVMKNLAAATKMNEQVALETLDQQCSYTTRGLALLTDILSFINEHQLGKVYVEVINKFSECFKKPTTSLAYRVYENFAAY</sequence>
<evidence type="ECO:0000256" key="6">
    <source>
        <dbReference type="ARBA" id="ARBA00022840"/>
    </source>
</evidence>
<dbReference type="EC" id="6.3.2.2" evidence="2 9"/>
<keyword evidence="6" id="KW-0067">ATP-binding</keyword>
<evidence type="ECO:0000259" key="10">
    <source>
        <dbReference type="Pfam" id="PF04262"/>
    </source>
</evidence>
<dbReference type="GO" id="GO:0046872">
    <property type="term" value="F:metal ion binding"/>
    <property type="evidence" value="ECO:0007669"/>
    <property type="project" value="TreeGrafter"/>
</dbReference>
<dbReference type="GO" id="GO:0005829">
    <property type="term" value="C:cytosol"/>
    <property type="evidence" value="ECO:0007669"/>
    <property type="project" value="TreeGrafter"/>
</dbReference>
<name>A0A0R2BFY8_9LACO</name>
<keyword evidence="5" id="KW-0547">Nucleotide-binding</keyword>
<dbReference type="Proteomes" id="UP000051813">
    <property type="component" value="Unassembled WGS sequence"/>
</dbReference>
<evidence type="ECO:0000256" key="8">
    <source>
        <dbReference type="RuleBase" id="RU003544"/>
    </source>
</evidence>
<dbReference type="SUPFAM" id="SSF55931">
    <property type="entry name" value="Glutamine synthetase/guanido kinase"/>
    <property type="match status" value="1"/>
</dbReference>
<keyword evidence="4 8" id="KW-0317">Glutathione biosynthesis</keyword>
<accession>A0A0R2BFY8</accession>
<evidence type="ECO:0000313" key="12">
    <source>
        <dbReference type="Proteomes" id="UP000051813"/>
    </source>
</evidence>
<proteinExistence type="inferred from homology"/>
<protein>
    <recommendedName>
        <fullName evidence="2 9">Glutamate--cysteine ligase</fullName>
        <ecNumber evidence="2 9">6.3.2.2</ecNumber>
    </recommendedName>
</protein>
<evidence type="ECO:0000256" key="3">
    <source>
        <dbReference type="ARBA" id="ARBA00022598"/>
    </source>
</evidence>
<dbReference type="PANTHER" id="PTHR38761:SF1">
    <property type="entry name" value="GLUTAMATE--CYSTEINE LIGASE"/>
    <property type="match status" value="1"/>
</dbReference>
<evidence type="ECO:0000256" key="4">
    <source>
        <dbReference type="ARBA" id="ARBA00022684"/>
    </source>
</evidence>
<comment type="caution">
    <text evidence="11">The sequence shown here is derived from an EMBL/GenBank/DDBJ whole genome shotgun (WGS) entry which is preliminary data.</text>
</comment>
<dbReference type="InterPro" id="IPR014746">
    <property type="entry name" value="Gln_synth/guanido_kin_cat_dom"/>
</dbReference>
<dbReference type="GO" id="GO:0006750">
    <property type="term" value="P:glutathione biosynthetic process"/>
    <property type="evidence" value="ECO:0007669"/>
    <property type="project" value="UniProtKB-UniPathway"/>
</dbReference>
<feature type="domain" description="Glutamate--cysteine ligase" evidence="10">
    <location>
        <begin position="20"/>
        <end position="312"/>
    </location>
</feature>
<evidence type="ECO:0000313" key="11">
    <source>
        <dbReference type="EMBL" id="KRM78398.1"/>
    </source>
</evidence>
<dbReference type="PATRIC" id="fig|1423738.3.peg.942"/>